<dbReference type="EMBL" id="ML170177">
    <property type="protein sequence ID" value="TDL21939.1"/>
    <property type="molecule type" value="Genomic_DNA"/>
</dbReference>
<keyword evidence="8" id="KW-0288">FMN</keyword>
<dbReference type="SUPFAM" id="SSF63380">
    <property type="entry name" value="Riboflavin synthase domain-like"/>
    <property type="match status" value="1"/>
</dbReference>
<gene>
    <name evidence="20" type="ORF">BD410DRAFT_274538</name>
</gene>
<dbReference type="InterPro" id="IPR023173">
    <property type="entry name" value="NADPH_Cyt_P450_Rdtase_alpha"/>
</dbReference>
<dbReference type="Pfam" id="PF00067">
    <property type="entry name" value="p450"/>
    <property type="match status" value="1"/>
</dbReference>
<comment type="catalytic activity">
    <reaction evidence="16">
        <text>2 oxidized [cytochrome P450] + NADPH = 2 reduced [cytochrome P450] + NADP(+) + H(+)</text>
        <dbReference type="Rhea" id="RHEA:24040"/>
        <dbReference type="Rhea" id="RHEA-COMP:14627"/>
        <dbReference type="Rhea" id="RHEA-COMP:14628"/>
        <dbReference type="ChEBI" id="CHEBI:15378"/>
        <dbReference type="ChEBI" id="CHEBI:55376"/>
        <dbReference type="ChEBI" id="CHEBI:57783"/>
        <dbReference type="ChEBI" id="CHEBI:58349"/>
        <dbReference type="ChEBI" id="CHEBI:60344"/>
        <dbReference type="EC" id="1.6.2.4"/>
    </reaction>
</comment>
<keyword evidence="13 17" id="KW-0408">Iron</keyword>
<dbReference type="PRINTS" id="PR00385">
    <property type="entry name" value="P450"/>
</dbReference>
<dbReference type="InterPro" id="IPR003097">
    <property type="entry name" value="CysJ-like_FAD-binding"/>
</dbReference>
<evidence type="ECO:0000313" key="20">
    <source>
        <dbReference type="EMBL" id="TDL21939.1"/>
    </source>
</evidence>
<dbReference type="PROSITE" id="PS51384">
    <property type="entry name" value="FAD_FR"/>
    <property type="match status" value="1"/>
</dbReference>
<dbReference type="FunFam" id="2.40.30.10:FF:000198">
    <property type="entry name" value="Bifunctional cytochrome P450/NADPH--P450 reductase"/>
    <property type="match status" value="1"/>
</dbReference>
<dbReference type="Gene3D" id="1.10.630.10">
    <property type="entry name" value="Cytochrome P450"/>
    <property type="match status" value="1"/>
</dbReference>
<evidence type="ECO:0000256" key="6">
    <source>
        <dbReference type="ARBA" id="ARBA00022617"/>
    </source>
</evidence>
<keyword evidence="6 17" id="KW-0349">Heme</keyword>
<evidence type="ECO:0000256" key="16">
    <source>
        <dbReference type="ARBA" id="ARBA00049342"/>
    </source>
</evidence>
<dbReference type="Gene3D" id="3.40.50.80">
    <property type="entry name" value="Nucleotide-binding domain of ferredoxin-NADP reductase (FNR) module"/>
    <property type="match status" value="1"/>
</dbReference>
<dbReference type="PANTHER" id="PTHR19384:SF127">
    <property type="entry name" value="BIFUNCTIONAL CYTOCHROME P450_NADPH--P450 REDUCTASE"/>
    <property type="match status" value="1"/>
</dbReference>
<feature type="binding site" description="axial binding residue" evidence="17">
    <location>
        <position position="403"/>
    </location>
    <ligand>
        <name>heme</name>
        <dbReference type="ChEBI" id="CHEBI:30413"/>
    </ligand>
    <ligandPart>
        <name>Fe</name>
        <dbReference type="ChEBI" id="CHEBI:18248"/>
    </ligandPart>
</feature>
<evidence type="ECO:0000256" key="5">
    <source>
        <dbReference type="ARBA" id="ARBA00022448"/>
    </source>
</evidence>
<keyword evidence="7" id="KW-0285">Flavoprotein</keyword>
<dbReference type="Gene3D" id="2.40.30.10">
    <property type="entry name" value="Translation factors"/>
    <property type="match status" value="1"/>
</dbReference>
<dbReference type="AlphaFoldDB" id="A0A4Y7Q4U5"/>
<dbReference type="OrthoDB" id="1470350at2759"/>
<evidence type="ECO:0000256" key="8">
    <source>
        <dbReference type="ARBA" id="ARBA00022643"/>
    </source>
</evidence>
<evidence type="ECO:0000259" key="19">
    <source>
        <dbReference type="PROSITE" id="PS51384"/>
    </source>
</evidence>
<dbReference type="Gene3D" id="3.40.50.360">
    <property type="match status" value="1"/>
</dbReference>
<protein>
    <submittedName>
        <fullName evidence="20">Cytochrome P450 oxidoreductase OrdA-like protein</fullName>
    </submittedName>
</protein>
<comment type="cofactor">
    <cofactor evidence="3">
        <name>FAD</name>
        <dbReference type="ChEBI" id="CHEBI:57692"/>
    </cofactor>
</comment>
<keyword evidence="12" id="KW-0560">Oxidoreductase</keyword>
<keyword evidence="11" id="KW-0521">NADP</keyword>
<dbReference type="GO" id="GO:0020037">
    <property type="term" value="F:heme binding"/>
    <property type="evidence" value="ECO:0007669"/>
    <property type="project" value="InterPro"/>
</dbReference>
<evidence type="ECO:0000256" key="2">
    <source>
        <dbReference type="ARBA" id="ARBA00001971"/>
    </source>
</evidence>
<dbReference type="Proteomes" id="UP000294933">
    <property type="component" value="Unassembled WGS sequence"/>
</dbReference>
<dbReference type="InterPro" id="IPR039261">
    <property type="entry name" value="FNR_nucleotide-bd"/>
</dbReference>
<dbReference type="GO" id="GO:0003958">
    <property type="term" value="F:NADPH-hemoprotein reductase activity"/>
    <property type="evidence" value="ECO:0007669"/>
    <property type="project" value="UniProtKB-EC"/>
</dbReference>
<dbReference type="InterPro" id="IPR017972">
    <property type="entry name" value="Cyt_P450_CS"/>
</dbReference>
<evidence type="ECO:0000256" key="11">
    <source>
        <dbReference type="ARBA" id="ARBA00022857"/>
    </source>
</evidence>
<evidence type="ECO:0000256" key="9">
    <source>
        <dbReference type="ARBA" id="ARBA00022723"/>
    </source>
</evidence>
<accession>A0A4Y7Q4U5</accession>
<dbReference type="InterPro" id="IPR029039">
    <property type="entry name" value="Flavoprotein-like_sf"/>
</dbReference>
<dbReference type="PRINTS" id="PR00463">
    <property type="entry name" value="EP450I"/>
</dbReference>
<feature type="domain" description="Flavodoxin-like" evidence="18">
    <location>
        <begin position="491"/>
        <end position="632"/>
    </location>
</feature>
<dbReference type="PANTHER" id="PTHR19384">
    <property type="entry name" value="NITRIC OXIDE SYNTHASE-RELATED"/>
    <property type="match status" value="1"/>
</dbReference>
<feature type="domain" description="FAD-binding FR-type" evidence="19">
    <location>
        <begin position="670"/>
        <end position="899"/>
    </location>
</feature>
<dbReference type="CDD" id="cd11068">
    <property type="entry name" value="CYP120A1"/>
    <property type="match status" value="1"/>
</dbReference>
<proteinExistence type="inferred from homology"/>
<evidence type="ECO:0000256" key="15">
    <source>
        <dbReference type="ARBA" id="ARBA00047827"/>
    </source>
</evidence>
<keyword evidence="5" id="KW-0813">Transport</keyword>
<evidence type="ECO:0000256" key="14">
    <source>
        <dbReference type="ARBA" id="ARBA00023033"/>
    </source>
</evidence>
<dbReference type="SUPFAM" id="SSF48264">
    <property type="entry name" value="Cytochrome P450"/>
    <property type="match status" value="1"/>
</dbReference>
<keyword evidence="14" id="KW-0503">Monooxygenase</keyword>
<evidence type="ECO:0000256" key="10">
    <source>
        <dbReference type="ARBA" id="ARBA00022827"/>
    </source>
</evidence>
<dbReference type="VEuPathDB" id="FungiDB:BD410DRAFT_274538"/>
<comment type="similarity">
    <text evidence="4">In the N-terminal section; belongs to the cytochrome P450 family.</text>
</comment>
<dbReference type="Pfam" id="PF00175">
    <property type="entry name" value="NAD_binding_1"/>
    <property type="match status" value="1"/>
</dbReference>
<dbReference type="InterPro" id="IPR017938">
    <property type="entry name" value="Riboflavin_synthase-like_b-brl"/>
</dbReference>
<evidence type="ECO:0000256" key="4">
    <source>
        <dbReference type="ARBA" id="ARBA00010018"/>
    </source>
</evidence>
<dbReference type="GO" id="GO:0005829">
    <property type="term" value="C:cytosol"/>
    <property type="evidence" value="ECO:0007669"/>
    <property type="project" value="TreeGrafter"/>
</dbReference>
<evidence type="ECO:0000313" key="21">
    <source>
        <dbReference type="Proteomes" id="UP000294933"/>
    </source>
</evidence>
<dbReference type="GO" id="GO:0070330">
    <property type="term" value="F:aromatase activity"/>
    <property type="evidence" value="ECO:0007669"/>
    <property type="project" value="InterPro"/>
</dbReference>
<dbReference type="InterPro" id="IPR001128">
    <property type="entry name" value="Cyt_P450"/>
</dbReference>
<keyword evidence="9 17" id="KW-0479">Metal-binding</keyword>
<comment type="cofactor">
    <cofactor evidence="1">
        <name>FMN</name>
        <dbReference type="ChEBI" id="CHEBI:58210"/>
    </cofactor>
</comment>
<dbReference type="SUPFAM" id="SSF52343">
    <property type="entry name" value="Ferredoxin reductase-like, C-terminal NADP-linked domain"/>
    <property type="match status" value="1"/>
</dbReference>
<dbReference type="GO" id="GO:0050660">
    <property type="term" value="F:flavin adenine dinucleotide binding"/>
    <property type="evidence" value="ECO:0007669"/>
    <property type="project" value="TreeGrafter"/>
</dbReference>
<sequence length="1056" mass="117138">MATPIPHPPRIPFLGNTTTVETEVPIRSFRLLAQQYGEIYQLDIFGQQFIHLNTQALVDEVSDEQRFQKRVAGGLRQVRNLVGDALFTADLEEPNWGMAHRILMPAFGPANVRNMFDDMSDIASQLLLKWARFGPDHVFDPTDDYTRLTFDTIAICTMSHRLNSFYTEEPPKFTQAMVDFLVESGKRALRPTVVQSVMWGKTAKYDADIKLMTEFAQGLIEHRKEHPSEKKDLLLLMLEGRDPKTGGKLTEQSIIYNLLTFLIAGHETTSGMLSFTTYYLVKNPNAYRRLREEIDRVCGAEPVQLAHLANMPYLIAVMRESLRLSPTAPSRAVVPIEDTTIGGGKYFVKKGTTLVLHITEMHRDPAIWGDDADAFRPERMMDGKFEALPPHSWQPFGFGMRGCIGRPFAWQEAQLVIASVFQSFDLYLEDPSYDLHVKQSLTIKPKDLKMRAVSRPGKTIGGLTMKNDTAPKALSEAVQKEEGKKASGHPLYVLYGGNSGTCESFAQRLTSGAGEHGFSASLATLDSVVPNLPTDGPILIVTASYEGQPADNAAHFVDWLQNLATGDQLKGISYAVFGCGNREWAHTYQRIPTLCDEQLAAHGAERLAPRGEADVASVAFFQDFDEYEGKLWIVLGERFKVSRSQAGADDGFSVKIVDSGAERAILLRQTEGGIGTVTANRLLTKPGTPMKRHIEFSLPEGMTYSAGDYLAILPDNPPPTVQRAISRLGLRPDQDIVIESQSPTTFPTNKPISIQQLLSGYVELSQPLTTRDLHILAAATTSEATKTALLSLIESYQEEVATNRTSVLDVLEEYTDIDLPLATFLKMLPPMRVRQYSISSSPLVDPQHASLTVSILSSPARAGKHEQFLGVASNYLASLQVGDQVQMTVRASAAVFHPPKDPLVPVVMFCAGSGLAPFRGFIQERVAQKDSGRDSGKMLLFFGCRTPEDDFLYSDSDLKDWQEKGVVDVRPAFSRMSDASNGCKYVQDRIWCDRQDIIEAFRGGAKFFTCGSRKAANGIRQVCVDLINLDKSRSEEEAVAAFENVRKERYATDIFD</sequence>
<keyword evidence="10" id="KW-0274">FAD</keyword>
<dbReference type="InterPro" id="IPR001433">
    <property type="entry name" value="OxRdtase_FAD/NAD-bd"/>
</dbReference>
<evidence type="ECO:0000256" key="1">
    <source>
        <dbReference type="ARBA" id="ARBA00001917"/>
    </source>
</evidence>
<name>A0A4Y7Q4U5_9AGAM</name>
<dbReference type="PROSITE" id="PS00086">
    <property type="entry name" value="CYTOCHROME_P450"/>
    <property type="match status" value="1"/>
</dbReference>
<dbReference type="FunFam" id="1.10.630.10:FF:000040">
    <property type="entry name" value="Bifunctional cytochrome P450/NADPH--P450 reductase"/>
    <property type="match status" value="1"/>
</dbReference>
<dbReference type="PIRSF" id="PIRSF000209">
    <property type="entry name" value="Bifunctional_P450_P450R"/>
    <property type="match status" value="1"/>
</dbReference>
<evidence type="ECO:0000256" key="12">
    <source>
        <dbReference type="ARBA" id="ARBA00023002"/>
    </source>
</evidence>
<dbReference type="STRING" id="50990.A0A4Y7Q4U5"/>
<dbReference type="PROSITE" id="PS50902">
    <property type="entry name" value="FLAVODOXIN_LIKE"/>
    <property type="match status" value="1"/>
</dbReference>
<dbReference type="Gene3D" id="1.20.990.10">
    <property type="entry name" value="NADPH-cytochrome p450 Reductase, Chain A, domain 3"/>
    <property type="match status" value="1"/>
</dbReference>
<evidence type="ECO:0000256" key="17">
    <source>
        <dbReference type="PIRSR" id="PIRSR000209-1"/>
    </source>
</evidence>
<comment type="cofactor">
    <cofactor evidence="2 17">
        <name>heme</name>
        <dbReference type="ChEBI" id="CHEBI:30413"/>
    </cofactor>
</comment>
<dbReference type="InterPro" id="IPR008254">
    <property type="entry name" value="Flavodoxin/NO_synth"/>
</dbReference>
<dbReference type="GO" id="GO:0005506">
    <property type="term" value="F:iron ion binding"/>
    <property type="evidence" value="ECO:0007669"/>
    <property type="project" value="InterPro"/>
</dbReference>
<evidence type="ECO:0000259" key="18">
    <source>
        <dbReference type="PROSITE" id="PS50902"/>
    </source>
</evidence>
<dbReference type="SUPFAM" id="SSF52218">
    <property type="entry name" value="Flavoproteins"/>
    <property type="match status" value="1"/>
</dbReference>
<dbReference type="InterPro" id="IPR036396">
    <property type="entry name" value="Cyt_P450_sf"/>
</dbReference>
<dbReference type="GO" id="GO:0010181">
    <property type="term" value="F:FMN binding"/>
    <property type="evidence" value="ECO:0007669"/>
    <property type="project" value="InterPro"/>
</dbReference>
<evidence type="ECO:0000256" key="13">
    <source>
        <dbReference type="ARBA" id="ARBA00023004"/>
    </source>
</evidence>
<organism evidence="20 21">
    <name type="scientific">Rickenella mellea</name>
    <dbReference type="NCBI Taxonomy" id="50990"/>
    <lineage>
        <taxon>Eukaryota</taxon>
        <taxon>Fungi</taxon>
        <taxon>Dikarya</taxon>
        <taxon>Basidiomycota</taxon>
        <taxon>Agaricomycotina</taxon>
        <taxon>Agaricomycetes</taxon>
        <taxon>Hymenochaetales</taxon>
        <taxon>Rickenellaceae</taxon>
        <taxon>Rickenella</taxon>
    </lineage>
</organism>
<dbReference type="InterPro" id="IPR002401">
    <property type="entry name" value="Cyt_P450_E_grp-I"/>
</dbReference>
<dbReference type="Pfam" id="PF00258">
    <property type="entry name" value="Flavodoxin_1"/>
    <property type="match status" value="1"/>
</dbReference>
<dbReference type="InterPro" id="IPR017927">
    <property type="entry name" value="FAD-bd_FR_type"/>
</dbReference>
<dbReference type="InterPro" id="IPR023206">
    <property type="entry name" value="Bifunctional_P450_P450_red"/>
</dbReference>
<dbReference type="Pfam" id="PF00667">
    <property type="entry name" value="FAD_binding_1"/>
    <property type="match status" value="1"/>
</dbReference>
<keyword evidence="21" id="KW-1185">Reference proteome</keyword>
<evidence type="ECO:0000256" key="3">
    <source>
        <dbReference type="ARBA" id="ARBA00001974"/>
    </source>
</evidence>
<dbReference type="CDD" id="cd06206">
    <property type="entry name" value="bifunctional_CYPOR"/>
    <property type="match status" value="1"/>
</dbReference>
<evidence type="ECO:0000256" key="7">
    <source>
        <dbReference type="ARBA" id="ARBA00022630"/>
    </source>
</evidence>
<comment type="catalytic activity">
    <reaction evidence="15">
        <text>an organic molecule + reduced [NADPH--hemoprotein reductase] + O2 = an alcohol + oxidized [NADPH--hemoprotein reductase] + H2O + H(+)</text>
        <dbReference type="Rhea" id="RHEA:17149"/>
        <dbReference type="Rhea" id="RHEA-COMP:11964"/>
        <dbReference type="Rhea" id="RHEA-COMP:11965"/>
        <dbReference type="ChEBI" id="CHEBI:15377"/>
        <dbReference type="ChEBI" id="CHEBI:15378"/>
        <dbReference type="ChEBI" id="CHEBI:15379"/>
        <dbReference type="ChEBI" id="CHEBI:30879"/>
        <dbReference type="ChEBI" id="CHEBI:57618"/>
        <dbReference type="ChEBI" id="CHEBI:58210"/>
        <dbReference type="ChEBI" id="CHEBI:142491"/>
        <dbReference type="EC" id="1.14.14.1"/>
    </reaction>
</comment>
<reference evidence="20 21" key="1">
    <citation type="submission" date="2018-06" db="EMBL/GenBank/DDBJ databases">
        <title>A transcriptomic atlas of mushroom development highlights an independent origin of complex multicellularity.</title>
        <authorList>
            <consortium name="DOE Joint Genome Institute"/>
            <person name="Krizsan K."/>
            <person name="Almasi E."/>
            <person name="Merenyi Z."/>
            <person name="Sahu N."/>
            <person name="Viragh M."/>
            <person name="Koszo T."/>
            <person name="Mondo S."/>
            <person name="Kiss B."/>
            <person name="Balint B."/>
            <person name="Kues U."/>
            <person name="Barry K."/>
            <person name="Hegedus J.C."/>
            <person name="Henrissat B."/>
            <person name="Johnson J."/>
            <person name="Lipzen A."/>
            <person name="Ohm R."/>
            <person name="Nagy I."/>
            <person name="Pangilinan J."/>
            <person name="Yan J."/>
            <person name="Xiong Y."/>
            <person name="Grigoriev I.V."/>
            <person name="Hibbett D.S."/>
            <person name="Nagy L.G."/>
        </authorList>
    </citation>
    <scope>NUCLEOTIDE SEQUENCE [LARGE SCALE GENOMIC DNA]</scope>
    <source>
        <strain evidence="20 21">SZMC22713</strain>
    </source>
</reference>